<dbReference type="Proteomes" id="UP000250443">
    <property type="component" value="Unassembled WGS sequence"/>
</dbReference>
<reference evidence="2 3" key="1">
    <citation type="submission" date="2018-06" db="EMBL/GenBank/DDBJ databases">
        <authorList>
            <consortium name="Pathogen Informatics"/>
            <person name="Doyle S."/>
        </authorList>
    </citation>
    <scope>NUCLEOTIDE SEQUENCE [LARGE SCALE GENOMIC DNA]</scope>
    <source>
        <strain evidence="2 3">NCTC11842</strain>
    </source>
</reference>
<evidence type="ECO:0000313" key="3">
    <source>
        <dbReference type="Proteomes" id="UP000250443"/>
    </source>
</evidence>
<sequence length="145" mass="14962">MSTITDRLATSLNVAFQPPSTSPSSATSADTDTSATSVEKSGKTDQGLTLKDAPAGGGQVQSGSDSDSTIEKLKKTIKDLEKQLQRAQKELQQAQASNASEQEKQIRVQAAQAQISSLSASLQQAYAALLQATSGSTGSVVSTTT</sequence>
<protein>
    <recommendedName>
        <fullName evidence="4">FlxA-like protein</fullName>
    </recommendedName>
</protein>
<proteinExistence type="predicted"/>
<accession>A0A2X2D128</accession>
<evidence type="ECO:0000256" key="1">
    <source>
        <dbReference type="SAM" id="MobiDB-lite"/>
    </source>
</evidence>
<feature type="compositionally biased region" description="Polar residues" evidence="1">
    <location>
        <begin position="1"/>
        <end position="14"/>
    </location>
</feature>
<gene>
    <name evidence="2" type="ORF">NCTC11842_04793</name>
</gene>
<dbReference type="EMBL" id="UAUF01000014">
    <property type="protein sequence ID" value="SPZ13014.1"/>
    <property type="molecule type" value="Genomic_DNA"/>
</dbReference>
<feature type="compositionally biased region" description="Low complexity" evidence="1">
    <location>
        <begin position="90"/>
        <end position="100"/>
    </location>
</feature>
<name>A0A2X2D128_PSELU</name>
<dbReference type="AlphaFoldDB" id="A0A2X2D128"/>
<feature type="compositionally biased region" description="Low complexity" evidence="1">
    <location>
        <begin position="18"/>
        <end position="37"/>
    </location>
</feature>
<feature type="region of interest" description="Disordered" evidence="1">
    <location>
        <begin position="86"/>
        <end position="111"/>
    </location>
</feature>
<organism evidence="2 3">
    <name type="scientific">Pseudomonas luteola</name>
    <dbReference type="NCBI Taxonomy" id="47886"/>
    <lineage>
        <taxon>Bacteria</taxon>
        <taxon>Pseudomonadati</taxon>
        <taxon>Pseudomonadota</taxon>
        <taxon>Gammaproteobacteria</taxon>
        <taxon>Pseudomonadales</taxon>
        <taxon>Pseudomonadaceae</taxon>
        <taxon>Pseudomonas</taxon>
    </lineage>
</organism>
<evidence type="ECO:0008006" key="4">
    <source>
        <dbReference type="Google" id="ProtNLM"/>
    </source>
</evidence>
<evidence type="ECO:0000313" key="2">
    <source>
        <dbReference type="EMBL" id="SPZ13014.1"/>
    </source>
</evidence>
<dbReference type="SUPFAM" id="SSF161270">
    <property type="entry name" value="PspA lactotransferrin-binding region"/>
    <property type="match status" value="1"/>
</dbReference>
<feature type="region of interest" description="Disordered" evidence="1">
    <location>
        <begin position="1"/>
        <end position="70"/>
    </location>
</feature>
<dbReference type="RefSeq" id="WP_010796529.1">
    <property type="nucleotide sequence ID" value="NZ_CP069262.1"/>
</dbReference>